<accession>A0A517YVX3</accession>
<dbReference type="InterPro" id="IPR013740">
    <property type="entry name" value="Redoxin"/>
</dbReference>
<dbReference type="OrthoDB" id="288837at2"/>
<dbReference type="EMBL" id="CP036425">
    <property type="protein sequence ID" value="QDU34370.1"/>
    <property type="molecule type" value="Genomic_DNA"/>
</dbReference>
<dbReference type="InterPro" id="IPR036249">
    <property type="entry name" value="Thioredoxin-like_sf"/>
</dbReference>
<evidence type="ECO:0000259" key="1">
    <source>
        <dbReference type="PROSITE" id="PS51352"/>
    </source>
</evidence>
<feature type="domain" description="Thioredoxin" evidence="1">
    <location>
        <begin position="50"/>
        <end position="189"/>
    </location>
</feature>
<reference evidence="2 3" key="1">
    <citation type="submission" date="2019-02" db="EMBL/GenBank/DDBJ databases">
        <title>Deep-cultivation of Planctomycetes and their phenomic and genomic characterization uncovers novel biology.</title>
        <authorList>
            <person name="Wiegand S."/>
            <person name="Jogler M."/>
            <person name="Boedeker C."/>
            <person name="Pinto D."/>
            <person name="Vollmers J."/>
            <person name="Rivas-Marin E."/>
            <person name="Kohn T."/>
            <person name="Peeters S.H."/>
            <person name="Heuer A."/>
            <person name="Rast P."/>
            <person name="Oberbeckmann S."/>
            <person name="Bunk B."/>
            <person name="Jeske O."/>
            <person name="Meyerdierks A."/>
            <person name="Storesund J.E."/>
            <person name="Kallscheuer N."/>
            <person name="Luecker S."/>
            <person name="Lage O.M."/>
            <person name="Pohl T."/>
            <person name="Merkel B.J."/>
            <person name="Hornburger P."/>
            <person name="Mueller R.-W."/>
            <person name="Bruemmer F."/>
            <person name="Labrenz M."/>
            <person name="Spormann A.M."/>
            <person name="Op den Camp H."/>
            <person name="Overmann J."/>
            <person name="Amann R."/>
            <person name="Jetten M.S.M."/>
            <person name="Mascher T."/>
            <person name="Medema M.H."/>
            <person name="Devos D.P."/>
            <person name="Kaster A.-K."/>
            <person name="Ovreas L."/>
            <person name="Rohde M."/>
            <person name="Galperin M.Y."/>
            <person name="Jogler C."/>
        </authorList>
    </citation>
    <scope>NUCLEOTIDE SEQUENCE [LARGE SCALE GENOMIC DNA]</scope>
    <source>
        <strain evidence="2 3">KS4</strain>
    </source>
</reference>
<dbReference type="Gene3D" id="3.40.30.10">
    <property type="entry name" value="Glutaredoxin"/>
    <property type="match status" value="1"/>
</dbReference>
<dbReference type="InterPro" id="IPR050553">
    <property type="entry name" value="Thioredoxin_ResA/DsbE_sf"/>
</dbReference>
<dbReference type="PANTHER" id="PTHR42852:SF13">
    <property type="entry name" value="PROTEIN DIPZ"/>
    <property type="match status" value="1"/>
</dbReference>
<dbReference type="GO" id="GO:0016491">
    <property type="term" value="F:oxidoreductase activity"/>
    <property type="evidence" value="ECO:0007669"/>
    <property type="project" value="InterPro"/>
</dbReference>
<evidence type="ECO:0000313" key="3">
    <source>
        <dbReference type="Proteomes" id="UP000317369"/>
    </source>
</evidence>
<sequence>MFNRESIVWWGAFLSLIVMMMISVSDAQEGDRNESSEAREARLLEETREALVGKQRPRLDVTGWMNGEVSDADMNGKFTVVQFWATWCSDSIGSIEGNNEFYERYKGWGVLFVGVCSSDKGQDKMGEKVAEFGIKYPVARDEQLASMKAWTIGWWPTYVLIDPEGVVLSVSGNIADIENVLNQIGRFAE</sequence>
<keyword evidence="3" id="KW-1185">Reference proteome</keyword>
<dbReference type="Proteomes" id="UP000317369">
    <property type="component" value="Chromosome"/>
</dbReference>
<dbReference type="InterPro" id="IPR013766">
    <property type="entry name" value="Thioredoxin_domain"/>
</dbReference>
<dbReference type="Pfam" id="PF08534">
    <property type="entry name" value="Redoxin"/>
    <property type="match status" value="1"/>
</dbReference>
<evidence type="ECO:0000313" key="2">
    <source>
        <dbReference type="EMBL" id="QDU34370.1"/>
    </source>
</evidence>
<dbReference type="RefSeq" id="WP_145078133.1">
    <property type="nucleotide sequence ID" value="NZ_CP036425.1"/>
</dbReference>
<name>A0A517YVX3_9BACT</name>
<organism evidence="2 3">
    <name type="scientific">Poriferisphaera corsica</name>
    <dbReference type="NCBI Taxonomy" id="2528020"/>
    <lineage>
        <taxon>Bacteria</taxon>
        <taxon>Pseudomonadati</taxon>
        <taxon>Planctomycetota</taxon>
        <taxon>Phycisphaerae</taxon>
        <taxon>Phycisphaerales</taxon>
        <taxon>Phycisphaeraceae</taxon>
        <taxon>Poriferisphaera</taxon>
    </lineage>
</organism>
<protein>
    <submittedName>
        <fullName evidence="2">Thiol-disulfide oxidoreductase ResA</fullName>
    </submittedName>
</protein>
<dbReference type="KEGG" id="pcor:KS4_24380"/>
<dbReference type="SUPFAM" id="SSF52833">
    <property type="entry name" value="Thioredoxin-like"/>
    <property type="match status" value="1"/>
</dbReference>
<dbReference type="PANTHER" id="PTHR42852">
    <property type="entry name" value="THIOL:DISULFIDE INTERCHANGE PROTEIN DSBE"/>
    <property type="match status" value="1"/>
</dbReference>
<proteinExistence type="predicted"/>
<dbReference type="PROSITE" id="PS51352">
    <property type="entry name" value="THIOREDOXIN_2"/>
    <property type="match status" value="1"/>
</dbReference>
<dbReference type="CDD" id="cd02966">
    <property type="entry name" value="TlpA_like_family"/>
    <property type="match status" value="1"/>
</dbReference>
<dbReference type="AlphaFoldDB" id="A0A517YVX3"/>
<gene>
    <name evidence="2" type="primary">resA_5</name>
    <name evidence="2" type="ORF">KS4_24380</name>
</gene>